<feature type="domain" description="C2H2-type" evidence="6">
    <location>
        <begin position="255"/>
        <end position="283"/>
    </location>
</feature>
<protein>
    <submittedName>
        <fullName evidence="7">Zinc finger protein 287</fullName>
    </submittedName>
</protein>
<dbReference type="Pfam" id="PF00096">
    <property type="entry name" value="zf-C2H2"/>
    <property type="match status" value="3"/>
</dbReference>
<dbReference type="AlphaFoldDB" id="A0A4C1VXW6"/>
<evidence type="ECO:0000256" key="1">
    <source>
        <dbReference type="ARBA" id="ARBA00022723"/>
    </source>
</evidence>
<dbReference type="GO" id="GO:0000981">
    <property type="term" value="F:DNA-binding transcription factor activity, RNA polymerase II-specific"/>
    <property type="evidence" value="ECO:0007669"/>
    <property type="project" value="TreeGrafter"/>
</dbReference>
<reference evidence="7 8" key="1">
    <citation type="journal article" date="2019" name="Commun. Biol.">
        <title>The bagworm genome reveals a unique fibroin gene that provides high tensile strength.</title>
        <authorList>
            <person name="Kono N."/>
            <person name="Nakamura H."/>
            <person name="Ohtoshi R."/>
            <person name="Tomita M."/>
            <person name="Numata K."/>
            <person name="Arakawa K."/>
        </authorList>
    </citation>
    <scope>NUCLEOTIDE SEQUENCE [LARGE SCALE GENOMIC DNA]</scope>
</reference>
<feature type="domain" description="C2H2-type" evidence="6">
    <location>
        <begin position="196"/>
        <end position="224"/>
    </location>
</feature>
<dbReference type="FunFam" id="3.30.160.60:FF:000100">
    <property type="entry name" value="Zinc finger 45-like"/>
    <property type="match status" value="1"/>
</dbReference>
<sequence>MHGGASTNVTDRRKQLLDEKLRRYKSLMAILEYSNATPLRNRSDRGFHCAYCLENFLEPAELKRHVLKAHGDVKLKYGHLKKLLRWDSIKMDVTALQCSICRVQMKELADLREHINAAHGKDLRTENKDRIIPFKFDDLEGMRCAVCFQTFVSFNMLLRHMNVHYRNYVCGECQAGFVAERLLKYHVKESHAQGEFQCGSCEKIFSTVTKKRDHERAVHCGFKRNKCPYCPERFMSHIQRSSHIVKFHGKHSVSYKCNGCEKSFDSRKNLTQHVRAYHLMEKMHSCTQCDKSFFRKICLDNHMLRHTGEKRYVCDICSKSYGRKFTLREHMRIHINDRRFKCEECSQSFVQKCSWRSHMRTRHNITV</sequence>
<dbReference type="GO" id="GO:0043565">
    <property type="term" value="F:sequence-specific DNA binding"/>
    <property type="evidence" value="ECO:0007669"/>
    <property type="project" value="TreeGrafter"/>
</dbReference>
<feature type="domain" description="C2H2-type" evidence="6">
    <location>
        <begin position="47"/>
        <end position="75"/>
    </location>
</feature>
<organism evidence="7 8">
    <name type="scientific">Eumeta variegata</name>
    <name type="common">Bagworm moth</name>
    <name type="synonym">Eumeta japonica</name>
    <dbReference type="NCBI Taxonomy" id="151549"/>
    <lineage>
        <taxon>Eukaryota</taxon>
        <taxon>Metazoa</taxon>
        <taxon>Ecdysozoa</taxon>
        <taxon>Arthropoda</taxon>
        <taxon>Hexapoda</taxon>
        <taxon>Insecta</taxon>
        <taxon>Pterygota</taxon>
        <taxon>Neoptera</taxon>
        <taxon>Endopterygota</taxon>
        <taxon>Lepidoptera</taxon>
        <taxon>Glossata</taxon>
        <taxon>Ditrysia</taxon>
        <taxon>Tineoidea</taxon>
        <taxon>Psychidae</taxon>
        <taxon>Oiketicinae</taxon>
        <taxon>Eumeta</taxon>
    </lineage>
</organism>
<dbReference type="GO" id="GO:0048598">
    <property type="term" value="P:embryonic morphogenesis"/>
    <property type="evidence" value="ECO:0007669"/>
    <property type="project" value="UniProtKB-ARBA"/>
</dbReference>
<accession>A0A4C1VXW6</accession>
<keyword evidence="3 5" id="KW-0863">Zinc-finger</keyword>
<dbReference type="GO" id="GO:0008270">
    <property type="term" value="F:zinc ion binding"/>
    <property type="evidence" value="ECO:0007669"/>
    <property type="project" value="UniProtKB-KW"/>
</dbReference>
<dbReference type="InterPro" id="IPR013087">
    <property type="entry name" value="Znf_C2H2_type"/>
</dbReference>
<dbReference type="PANTHER" id="PTHR24408">
    <property type="entry name" value="ZINC FINGER PROTEIN"/>
    <property type="match status" value="1"/>
</dbReference>
<evidence type="ECO:0000313" key="8">
    <source>
        <dbReference type="Proteomes" id="UP000299102"/>
    </source>
</evidence>
<dbReference type="PROSITE" id="PS00028">
    <property type="entry name" value="ZINC_FINGER_C2H2_1"/>
    <property type="match status" value="9"/>
</dbReference>
<dbReference type="SUPFAM" id="SSF57667">
    <property type="entry name" value="beta-beta-alpha zinc fingers"/>
    <property type="match status" value="4"/>
</dbReference>
<evidence type="ECO:0000256" key="2">
    <source>
        <dbReference type="ARBA" id="ARBA00022737"/>
    </source>
</evidence>
<feature type="domain" description="C2H2-type" evidence="6">
    <location>
        <begin position="340"/>
        <end position="363"/>
    </location>
</feature>
<evidence type="ECO:0000259" key="6">
    <source>
        <dbReference type="PROSITE" id="PS50157"/>
    </source>
</evidence>
<feature type="domain" description="C2H2-type" evidence="6">
    <location>
        <begin position="284"/>
        <end position="311"/>
    </location>
</feature>
<proteinExistence type="predicted"/>
<evidence type="ECO:0000313" key="7">
    <source>
        <dbReference type="EMBL" id="GBP42764.1"/>
    </source>
</evidence>
<keyword evidence="4" id="KW-0862">Zinc</keyword>
<dbReference type="OrthoDB" id="6077919at2759"/>
<dbReference type="PROSITE" id="PS50157">
    <property type="entry name" value="ZINC_FINGER_C2H2_2"/>
    <property type="match status" value="8"/>
</dbReference>
<dbReference type="PANTHER" id="PTHR24408:SF58">
    <property type="entry name" value="TRANSCRIPTION FACTOR (TFIIIA), PUTATIVE (AFU_ORTHOLOGUE AFUA_1G05150)-RELATED"/>
    <property type="match status" value="1"/>
</dbReference>
<comment type="caution">
    <text evidence="7">The sequence shown here is derived from an EMBL/GenBank/DDBJ whole genome shotgun (WGS) entry which is preliminary data.</text>
</comment>
<keyword evidence="1" id="KW-0479">Metal-binding</keyword>
<dbReference type="InterPro" id="IPR036236">
    <property type="entry name" value="Znf_C2H2_sf"/>
</dbReference>
<keyword evidence="2" id="KW-0677">Repeat</keyword>
<feature type="domain" description="C2H2-type" evidence="6">
    <location>
        <begin position="312"/>
        <end position="339"/>
    </location>
</feature>
<evidence type="ECO:0000256" key="4">
    <source>
        <dbReference type="ARBA" id="ARBA00022833"/>
    </source>
</evidence>
<keyword evidence="8" id="KW-1185">Reference proteome</keyword>
<evidence type="ECO:0000256" key="3">
    <source>
        <dbReference type="ARBA" id="ARBA00022771"/>
    </source>
</evidence>
<dbReference type="STRING" id="151549.A0A4C1VXW6"/>
<name>A0A4C1VXW6_EUMVA</name>
<feature type="domain" description="C2H2-type" evidence="6">
    <location>
        <begin position="168"/>
        <end position="196"/>
    </location>
</feature>
<feature type="domain" description="C2H2-type" evidence="6">
    <location>
        <begin position="142"/>
        <end position="164"/>
    </location>
</feature>
<dbReference type="Gene3D" id="3.30.160.60">
    <property type="entry name" value="Classic Zinc Finger"/>
    <property type="match status" value="7"/>
</dbReference>
<evidence type="ECO:0000256" key="5">
    <source>
        <dbReference type="PROSITE-ProRule" id="PRU00042"/>
    </source>
</evidence>
<dbReference type="SMART" id="SM00355">
    <property type="entry name" value="ZnF_C2H2"/>
    <property type="match status" value="10"/>
</dbReference>
<dbReference type="GO" id="GO:0005634">
    <property type="term" value="C:nucleus"/>
    <property type="evidence" value="ECO:0007669"/>
    <property type="project" value="TreeGrafter"/>
</dbReference>
<dbReference type="Proteomes" id="UP000299102">
    <property type="component" value="Unassembled WGS sequence"/>
</dbReference>
<dbReference type="FunFam" id="3.30.160.60:FF:000624">
    <property type="entry name" value="zinc finger protein 697"/>
    <property type="match status" value="1"/>
</dbReference>
<gene>
    <name evidence="7" type="primary">ZNF287</name>
    <name evidence="7" type="ORF">EVAR_23402_1</name>
</gene>
<dbReference type="EMBL" id="BGZK01000423">
    <property type="protein sequence ID" value="GBP42764.1"/>
    <property type="molecule type" value="Genomic_DNA"/>
</dbReference>